<dbReference type="OrthoDB" id="339325at2759"/>
<protein>
    <recommendedName>
        <fullName evidence="10">Protein kinase domain-containing protein</fullName>
    </recommendedName>
</protein>
<evidence type="ECO:0000256" key="1">
    <source>
        <dbReference type="ARBA" id="ARBA00022527"/>
    </source>
</evidence>
<dbReference type="InterPro" id="IPR008271">
    <property type="entry name" value="Ser/Thr_kinase_AS"/>
</dbReference>
<evidence type="ECO:0000256" key="8">
    <source>
        <dbReference type="RuleBase" id="RU000304"/>
    </source>
</evidence>
<dbReference type="Gene3D" id="3.30.200.20">
    <property type="entry name" value="Phosphorylase Kinase, domain 1"/>
    <property type="match status" value="1"/>
</dbReference>
<evidence type="ECO:0000313" key="12">
    <source>
        <dbReference type="Proteomes" id="UP000008068"/>
    </source>
</evidence>
<dbReference type="InterPro" id="IPR011009">
    <property type="entry name" value="Kinase-like_dom_sf"/>
</dbReference>
<evidence type="ECO:0000256" key="4">
    <source>
        <dbReference type="ARBA" id="ARBA00022741"/>
    </source>
</evidence>
<dbReference type="Pfam" id="PF00069">
    <property type="entry name" value="Pkinase"/>
    <property type="match status" value="1"/>
</dbReference>
<dbReference type="STRING" id="135651.G0MQR2"/>
<dbReference type="OMA" id="NHHQNIV"/>
<dbReference type="SMART" id="SM00220">
    <property type="entry name" value="S_TKc"/>
    <property type="match status" value="1"/>
</dbReference>
<name>G0MQR2_CAEBE</name>
<keyword evidence="3" id="KW-0808">Transferase</keyword>
<dbReference type="PROSITE" id="PS00108">
    <property type="entry name" value="PROTEIN_KINASE_ST"/>
    <property type="match status" value="1"/>
</dbReference>
<evidence type="ECO:0000256" key="7">
    <source>
        <dbReference type="PROSITE-ProRule" id="PRU10141"/>
    </source>
</evidence>
<comment type="similarity">
    <text evidence="8">Belongs to the protein kinase superfamily.</text>
</comment>
<dbReference type="SUPFAM" id="SSF56112">
    <property type="entry name" value="Protein kinase-like (PK-like)"/>
    <property type="match status" value="1"/>
</dbReference>
<evidence type="ECO:0000256" key="5">
    <source>
        <dbReference type="ARBA" id="ARBA00022777"/>
    </source>
</evidence>
<evidence type="ECO:0000256" key="2">
    <source>
        <dbReference type="ARBA" id="ARBA00022553"/>
    </source>
</evidence>
<sequence length="343" mass="39801">MPNSIEQNDDTQVIPKKKQKLENENPKTILGDYEIISKLGSGTYGKVFKASHKDNTGVQYAIKYFKKKTALKNQNQMSGLKKEFDIMKQLDSVFVTNLIEVFQTQESLCFVMEACEALNFYHIMLNVKKMIRSHATFFSAELFLGIKYLHGKNIVHQDLKLENLLITKSCHLKICDFGLSEPDVHPETRLSKFCGTLAYFSPEKVKKIEYTMKTDWWTFGIIVAEFFGCLSPFERKTNPETKFAIENLKMELVAEMPEDALDLVHKLLKYENQRLSQEGISAHPFFNKVVWKDYEEQRISTPWNFTSSEDVLRLSISIESEAVVMDRTNDAFNEFTYKRLSRT</sequence>
<dbReference type="EMBL" id="GL379807">
    <property type="protein sequence ID" value="EGT41572.1"/>
    <property type="molecule type" value="Genomic_DNA"/>
</dbReference>
<dbReference type="eggNOG" id="KOG0598">
    <property type="taxonomic scope" value="Eukaryota"/>
</dbReference>
<feature type="domain" description="Protein kinase" evidence="10">
    <location>
        <begin position="33"/>
        <end position="286"/>
    </location>
</feature>
<dbReference type="InParanoid" id="G0MQR2"/>
<proteinExistence type="inferred from homology"/>
<evidence type="ECO:0000259" key="10">
    <source>
        <dbReference type="PROSITE" id="PS50011"/>
    </source>
</evidence>
<dbReference type="GO" id="GO:0005524">
    <property type="term" value="F:ATP binding"/>
    <property type="evidence" value="ECO:0007669"/>
    <property type="project" value="UniProtKB-UniRule"/>
</dbReference>
<dbReference type="InterPro" id="IPR000719">
    <property type="entry name" value="Prot_kinase_dom"/>
</dbReference>
<keyword evidence="5" id="KW-0418">Kinase</keyword>
<keyword evidence="4 7" id="KW-0547">Nucleotide-binding</keyword>
<dbReference type="PANTHER" id="PTHR24351">
    <property type="entry name" value="RIBOSOMAL PROTEIN S6 KINASE"/>
    <property type="match status" value="1"/>
</dbReference>
<evidence type="ECO:0000256" key="9">
    <source>
        <dbReference type="SAM" id="MobiDB-lite"/>
    </source>
</evidence>
<dbReference type="AlphaFoldDB" id="G0MQR2"/>
<keyword evidence="6 7" id="KW-0067">ATP-binding</keyword>
<feature type="binding site" evidence="7">
    <location>
        <position position="72"/>
    </location>
    <ligand>
        <name>ATP</name>
        <dbReference type="ChEBI" id="CHEBI:30616"/>
    </ligand>
</feature>
<keyword evidence="2" id="KW-0597">Phosphoprotein</keyword>
<dbReference type="PROSITE" id="PS00107">
    <property type="entry name" value="PROTEIN_KINASE_ATP"/>
    <property type="match status" value="1"/>
</dbReference>
<dbReference type="GO" id="GO:0004674">
    <property type="term" value="F:protein serine/threonine kinase activity"/>
    <property type="evidence" value="ECO:0007669"/>
    <property type="project" value="UniProtKB-KW"/>
</dbReference>
<reference evidence="12" key="1">
    <citation type="submission" date="2011-07" db="EMBL/GenBank/DDBJ databases">
        <authorList>
            <consortium name="Caenorhabditis brenneri Sequencing and Analysis Consortium"/>
            <person name="Wilson R.K."/>
        </authorList>
    </citation>
    <scope>NUCLEOTIDE SEQUENCE [LARGE SCALE GENOMIC DNA]</scope>
    <source>
        <strain evidence="12">PB2801</strain>
    </source>
</reference>
<keyword evidence="1 8" id="KW-0723">Serine/threonine-protein kinase</keyword>
<accession>G0MQR2</accession>
<evidence type="ECO:0000313" key="11">
    <source>
        <dbReference type="EMBL" id="EGT41572.1"/>
    </source>
</evidence>
<dbReference type="HOGENOM" id="CLU_000288_63_5_1"/>
<dbReference type="PROSITE" id="PS50011">
    <property type="entry name" value="PROTEIN_KINASE_DOM"/>
    <property type="match status" value="1"/>
</dbReference>
<evidence type="ECO:0000256" key="6">
    <source>
        <dbReference type="ARBA" id="ARBA00022840"/>
    </source>
</evidence>
<gene>
    <name evidence="11" type="ORF">CAEBREN_17205</name>
</gene>
<dbReference type="Proteomes" id="UP000008068">
    <property type="component" value="Unassembled WGS sequence"/>
</dbReference>
<dbReference type="Gene3D" id="1.10.510.10">
    <property type="entry name" value="Transferase(Phosphotransferase) domain 1"/>
    <property type="match status" value="1"/>
</dbReference>
<keyword evidence="12" id="KW-1185">Reference proteome</keyword>
<feature type="region of interest" description="Disordered" evidence="9">
    <location>
        <begin position="1"/>
        <end position="21"/>
    </location>
</feature>
<dbReference type="InterPro" id="IPR017441">
    <property type="entry name" value="Protein_kinase_ATP_BS"/>
</dbReference>
<organism evidence="12">
    <name type="scientific">Caenorhabditis brenneri</name>
    <name type="common">Nematode worm</name>
    <dbReference type="NCBI Taxonomy" id="135651"/>
    <lineage>
        <taxon>Eukaryota</taxon>
        <taxon>Metazoa</taxon>
        <taxon>Ecdysozoa</taxon>
        <taxon>Nematoda</taxon>
        <taxon>Chromadorea</taxon>
        <taxon>Rhabditida</taxon>
        <taxon>Rhabditina</taxon>
        <taxon>Rhabditomorpha</taxon>
        <taxon>Rhabditoidea</taxon>
        <taxon>Rhabditidae</taxon>
        <taxon>Peloderinae</taxon>
        <taxon>Caenorhabditis</taxon>
    </lineage>
</organism>
<evidence type="ECO:0000256" key="3">
    <source>
        <dbReference type="ARBA" id="ARBA00022679"/>
    </source>
</evidence>